<accession>A0AAN7SM84</accession>
<evidence type="ECO:0000313" key="2">
    <source>
        <dbReference type="EMBL" id="KAK4875488.1"/>
    </source>
</evidence>
<evidence type="ECO:0000256" key="1">
    <source>
        <dbReference type="SAM" id="MobiDB-lite"/>
    </source>
</evidence>
<protein>
    <submittedName>
        <fullName evidence="2">Uncharacterized protein</fullName>
    </submittedName>
</protein>
<comment type="caution">
    <text evidence="2">The sequence shown here is derived from an EMBL/GenBank/DDBJ whole genome shotgun (WGS) entry which is preliminary data.</text>
</comment>
<dbReference type="Proteomes" id="UP001353858">
    <property type="component" value="Unassembled WGS sequence"/>
</dbReference>
<name>A0AAN7SM84_9COLE</name>
<dbReference type="InterPro" id="IPR028265">
    <property type="entry name" value="TTDN1/SICKLE"/>
</dbReference>
<dbReference type="Pfam" id="PF15502">
    <property type="entry name" value="MPLKIP"/>
    <property type="match status" value="1"/>
</dbReference>
<gene>
    <name evidence="2" type="ORF">RN001_011910</name>
</gene>
<dbReference type="EMBL" id="JARPUR010000005">
    <property type="protein sequence ID" value="KAK4875488.1"/>
    <property type="molecule type" value="Genomic_DNA"/>
</dbReference>
<reference evidence="3" key="1">
    <citation type="submission" date="2023-01" db="EMBL/GenBank/DDBJ databases">
        <title>Key to firefly adult light organ development and bioluminescence: homeobox transcription factors regulate luciferase expression and transportation to peroxisome.</title>
        <authorList>
            <person name="Fu X."/>
        </authorList>
    </citation>
    <scope>NUCLEOTIDE SEQUENCE [LARGE SCALE GENOMIC DNA]</scope>
</reference>
<evidence type="ECO:0000313" key="3">
    <source>
        <dbReference type="Proteomes" id="UP001353858"/>
    </source>
</evidence>
<sequence length="163" mass="19173">MTEPKINEDSPFKHKLDTDDFLAFNDIPSSQEFCPGNSSSPQKQWLQQPRKNYQNNWGRRSSGNFRQNNSPQNYYNKSYNSFEYKQHKPYFKNNRSFDSSFNKSKNDSFSYGKSFEQTNASSYLHPSFMENPWAALEKQLEEESNKDADDLVCNLSNELEQET</sequence>
<feature type="region of interest" description="Disordered" evidence="1">
    <location>
        <begin position="28"/>
        <end position="48"/>
    </location>
</feature>
<keyword evidence="3" id="KW-1185">Reference proteome</keyword>
<organism evidence="2 3">
    <name type="scientific">Aquatica leii</name>
    <dbReference type="NCBI Taxonomy" id="1421715"/>
    <lineage>
        <taxon>Eukaryota</taxon>
        <taxon>Metazoa</taxon>
        <taxon>Ecdysozoa</taxon>
        <taxon>Arthropoda</taxon>
        <taxon>Hexapoda</taxon>
        <taxon>Insecta</taxon>
        <taxon>Pterygota</taxon>
        <taxon>Neoptera</taxon>
        <taxon>Endopterygota</taxon>
        <taxon>Coleoptera</taxon>
        <taxon>Polyphaga</taxon>
        <taxon>Elateriformia</taxon>
        <taxon>Elateroidea</taxon>
        <taxon>Lampyridae</taxon>
        <taxon>Luciolinae</taxon>
        <taxon>Aquatica</taxon>
    </lineage>
</organism>
<proteinExistence type="predicted"/>
<feature type="region of interest" description="Disordered" evidence="1">
    <location>
        <begin position="53"/>
        <end position="72"/>
    </location>
</feature>
<dbReference type="AlphaFoldDB" id="A0AAN7SM84"/>